<organism evidence="2">
    <name type="scientific">Triatoma infestans</name>
    <name type="common">Assassin bug</name>
    <dbReference type="NCBI Taxonomy" id="30076"/>
    <lineage>
        <taxon>Eukaryota</taxon>
        <taxon>Metazoa</taxon>
        <taxon>Ecdysozoa</taxon>
        <taxon>Arthropoda</taxon>
        <taxon>Hexapoda</taxon>
        <taxon>Insecta</taxon>
        <taxon>Pterygota</taxon>
        <taxon>Neoptera</taxon>
        <taxon>Paraneoptera</taxon>
        <taxon>Hemiptera</taxon>
        <taxon>Heteroptera</taxon>
        <taxon>Panheteroptera</taxon>
        <taxon>Cimicomorpha</taxon>
        <taxon>Reduviidae</taxon>
        <taxon>Triatominae</taxon>
        <taxon>Triatoma</taxon>
    </lineage>
</organism>
<evidence type="ECO:0000256" key="1">
    <source>
        <dbReference type="SAM" id="SignalP"/>
    </source>
</evidence>
<name>A0A023F6D9_TRIIF</name>
<keyword evidence="1" id="KW-0732">Signal</keyword>
<feature type="chain" id="PRO_5001520493" evidence="1">
    <location>
        <begin position="17"/>
        <end position="81"/>
    </location>
</feature>
<feature type="signal peptide" evidence="1">
    <location>
        <begin position="1"/>
        <end position="16"/>
    </location>
</feature>
<dbReference type="EMBL" id="GBBI01001910">
    <property type="protein sequence ID" value="JAC16802.1"/>
    <property type="molecule type" value="mRNA"/>
</dbReference>
<protein>
    <submittedName>
        <fullName evidence="2">Putative kazalzinho kazal type serine protease inhibitor</fullName>
    </submittedName>
</protein>
<evidence type="ECO:0000313" key="2">
    <source>
        <dbReference type="EMBL" id="JAC16802.1"/>
    </source>
</evidence>
<dbReference type="AlphaFoldDB" id="A0A023F6D9"/>
<proteinExistence type="evidence at transcript level"/>
<feature type="non-terminal residue" evidence="2">
    <location>
        <position position="1"/>
    </location>
</feature>
<reference evidence="2" key="1">
    <citation type="journal article" date="2014" name="PLoS Negl. Trop. Dis.">
        <title>An updated insight into the Sialotranscriptome of Triatoma infestans: developmental stage and geographic variations.</title>
        <authorList>
            <person name="Schwarz A."/>
            <person name="Medrano-Mercado N."/>
            <person name="Schaub G.A."/>
            <person name="Struchiner C.J."/>
            <person name="Bargues M.D."/>
            <person name="Levy M.Z."/>
            <person name="Ribeiro J.M."/>
        </authorList>
    </citation>
    <scope>NUCLEOTIDE SEQUENCE</scope>
    <source>
        <strain evidence="2">Chile</strain>
        <tissue evidence="2">Salivary glands</tissue>
    </source>
</reference>
<accession>A0A023F6D9</accession>
<sequence>LYLLLIGSIVLTSTKAEEGDSKNTKECNIICPYLFAPDPVCGYCKQSKFITYSSYCWLERDNICYNADCVSIANCSCNANM</sequence>